<organism evidence="1 2">
    <name type="scientific">Dehalogenimonas etheniformans</name>
    <dbReference type="NCBI Taxonomy" id="1536648"/>
    <lineage>
        <taxon>Bacteria</taxon>
        <taxon>Bacillati</taxon>
        <taxon>Chloroflexota</taxon>
        <taxon>Dehalococcoidia</taxon>
        <taxon>Dehalococcoidales</taxon>
        <taxon>Dehalococcoidaceae</taxon>
        <taxon>Dehalogenimonas</taxon>
    </lineage>
</organism>
<evidence type="ECO:0000313" key="2">
    <source>
        <dbReference type="Proteomes" id="UP000235653"/>
    </source>
</evidence>
<keyword evidence="2" id="KW-1185">Reference proteome</keyword>
<dbReference type="RefSeq" id="WP_102330968.1">
    <property type="nucleotide sequence ID" value="NZ_JQAN02000010.1"/>
</dbReference>
<dbReference type="Proteomes" id="UP000235653">
    <property type="component" value="Unassembled WGS sequence"/>
</dbReference>
<dbReference type="EMBL" id="JQAN02000010">
    <property type="protein sequence ID" value="PPD57958.1"/>
    <property type="molecule type" value="Genomic_DNA"/>
</dbReference>
<dbReference type="OrthoDB" id="145186at2"/>
<sequence>MRAADEPIVIESLGRLNEYGADDLLVCCASFEERCVSAIQRMSANFRVRYSIIFVIEEPRYQDAIDFNLTKIQTMLSRKTSEGVFVIRCQRDDPVEGVAQLKTIWKRCRPKDAEEPYITLDISGFSKVYLLGLLHYLVAELNMGLPRIVHTTQTYAPSRLTQGVHQITTVANFFGSFSVEKETVLVLFLGFEAERSLSVWKQFNPSRTICLVTAPRDGNEEYLRYAEKNNDVLLAQPNVEVRRVAADSPYHIRNTLESIWEEFKASANMIIGPFGTKPQTVGIFVFWLEHPRVQIVYSFPSEYTKSYLNRKPGKTIVLPLTNVNRGTIDPKFQFSRTGDL</sequence>
<name>A0A2P5P6N5_9CHLR</name>
<comment type="caution">
    <text evidence="1">The sequence shown here is derived from an EMBL/GenBank/DDBJ whole genome shotgun (WGS) entry which is preliminary data.</text>
</comment>
<reference evidence="1 2" key="1">
    <citation type="journal article" date="2017" name="ISME J.">
        <title>Grape pomace compost harbors organohalide-respiring Dehalogenimonas species with novel reductive dehalogenase genes.</title>
        <authorList>
            <person name="Yang Y."/>
            <person name="Higgins S.A."/>
            <person name="Yan J."/>
            <person name="Simsir B."/>
            <person name="Chourey K."/>
            <person name="Iyer R."/>
            <person name="Hettich R.L."/>
            <person name="Baldwin B."/>
            <person name="Ogles D.M."/>
            <person name="Loffler F.E."/>
        </authorList>
    </citation>
    <scope>NUCLEOTIDE SEQUENCE [LARGE SCALE GENOMIC DNA]</scope>
    <source>
        <strain evidence="1 2">GP</strain>
    </source>
</reference>
<evidence type="ECO:0000313" key="1">
    <source>
        <dbReference type="EMBL" id="PPD57958.1"/>
    </source>
</evidence>
<gene>
    <name evidence="1" type="ORF">JP09_006590</name>
</gene>
<proteinExistence type="predicted"/>
<protein>
    <submittedName>
        <fullName evidence="1">Uncharacterized protein</fullName>
    </submittedName>
</protein>
<dbReference type="AlphaFoldDB" id="A0A2P5P6N5"/>
<accession>A0A2P5P6N5</accession>